<evidence type="ECO:0000259" key="1">
    <source>
        <dbReference type="Pfam" id="PF13456"/>
    </source>
</evidence>
<evidence type="ECO:0000313" key="2">
    <source>
        <dbReference type="EMBL" id="KAK8544944.1"/>
    </source>
</evidence>
<reference evidence="2 3" key="1">
    <citation type="journal article" date="2024" name="G3 (Bethesda)">
        <title>Genome assembly of Hibiscus sabdariffa L. provides insights into metabolisms of medicinal natural products.</title>
        <authorList>
            <person name="Kim T."/>
        </authorList>
    </citation>
    <scope>NUCLEOTIDE SEQUENCE [LARGE SCALE GENOMIC DNA]</scope>
    <source>
        <strain evidence="2">TK-2024</strain>
        <tissue evidence="2">Old leaves</tissue>
    </source>
</reference>
<dbReference type="PANTHER" id="PTHR47723">
    <property type="entry name" value="OS05G0353850 PROTEIN"/>
    <property type="match status" value="1"/>
</dbReference>
<dbReference type="InterPro" id="IPR012337">
    <property type="entry name" value="RNaseH-like_sf"/>
</dbReference>
<keyword evidence="3" id="KW-1185">Reference proteome</keyword>
<accession>A0ABR2DPX1</accession>
<dbReference type="SUPFAM" id="SSF53098">
    <property type="entry name" value="Ribonuclease H-like"/>
    <property type="match status" value="1"/>
</dbReference>
<dbReference type="Proteomes" id="UP001472677">
    <property type="component" value="Unassembled WGS sequence"/>
</dbReference>
<proteinExistence type="predicted"/>
<protein>
    <recommendedName>
        <fullName evidence="1">RNase H type-1 domain-containing protein</fullName>
    </recommendedName>
</protein>
<dbReference type="InterPro" id="IPR036397">
    <property type="entry name" value="RNaseH_sf"/>
</dbReference>
<name>A0ABR2DPX1_9ROSI</name>
<dbReference type="CDD" id="cd06222">
    <property type="entry name" value="RNase_H_like"/>
    <property type="match status" value="1"/>
</dbReference>
<dbReference type="InterPro" id="IPR002156">
    <property type="entry name" value="RNaseH_domain"/>
</dbReference>
<feature type="domain" description="RNase H type-1" evidence="1">
    <location>
        <begin position="92"/>
        <end position="184"/>
    </location>
</feature>
<dbReference type="Pfam" id="PF13456">
    <property type="entry name" value="RVT_3"/>
    <property type="match status" value="1"/>
</dbReference>
<dbReference type="PANTHER" id="PTHR47723:SF19">
    <property type="entry name" value="POLYNUCLEOTIDYL TRANSFERASE, RIBONUCLEASE H-LIKE SUPERFAMILY PROTEIN"/>
    <property type="match status" value="1"/>
</dbReference>
<dbReference type="EMBL" id="JBBPBM010000023">
    <property type="protein sequence ID" value="KAK8544944.1"/>
    <property type="molecule type" value="Genomic_DNA"/>
</dbReference>
<dbReference type="Gene3D" id="3.30.420.10">
    <property type="entry name" value="Ribonuclease H-like superfamily/Ribonuclease H"/>
    <property type="match status" value="1"/>
</dbReference>
<dbReference type="InterPro" id="IPR053151">
    <property type="entry name" value="RNase_H-like"/>
</dbReference>
<comment type="caution">
    <text evidence="2">The sequence shown here is derived from an EMBL/GenBank/DDBJ whole genome shotgun (WGS) entry which is preliminary data.</text>
</comment>
<gene>
    <name evidence="2" type="ORF">V6N12_025803</name>
</gene>
<sequence length="311" mass="34481">MWRLLPYAITWSLWLYRNDIIFQDKTVDVAQLFFSVKTRAAWWWKALSADSNIHLDSLICDPSLASSKADAYSSSPARAVWTPPLCGFLKFNVDGACSKEGLCGVGGVLRDPQGSILLEFSQSIGVGSVLLAEILAIKIVVERFVNSPWVKRWRLIVESDSKSAVEWISTPSVANPLFRQLVGSIYTFFFGWSLVYRAYSKRTECDNRFTGQGGYWLRIGLAMCSCVVLSCVMVTSESEYRTMGGSYHIVVIELDSLAAVCILKGSANAVADGITKLDTSRHIGGCVFHSPPVNLWSLLQHDRLQMQLSSG</sequence>
<evidence type="ECO:0000313" key="3">
    <source>
        <dbReference type="Proteomes" id="UP001472677"/>
    </source>
</evidence>
<dbReference type="InterPro" id="IPR044730">
    <property type="entry name" value="RNase_H-like_dom_plant"/>
</dbReference>
<organism evidence="2 3">
    <name type="scientific">Hibiscus sabdariffa</name>
    <name type="common">roselle</name>
    <dbReference type="NCBI Taxonomy" id="183260"/>
    <lineage>
        <taxon>Eukaryota</taxon>
        <taxon>Viridiplantae</taxon>
        <taxon>Streptophyta</taxon>
        <taxon>Embryophyta</taxon>
        <taxon>Tracheophyta</taxon>
        <taxon>Spermatophyta</taxon>
        <taxon>Magnoliopsida</taxon>
        <taxon>eudicotyledons</taxon>
        <taxon>Gunneridae</taxon>
        <taxon>Pentapetalae</taxon>
        <taxon>rosids</taxon>
        <taxon>malvids</taxon>
        <taxon>Malvales</taxon>
        <taxon>Malvaceae</taxon>
        <taxon>Malvoideae</taxon>
        <taxon>Hibiscus</taxon>
    </lineage>
</organism>